<dbReference type="HOGENOM" id="CLU_1570687_0_0_1"/>
<dbReference type="Proteomes" id="UP000015241">
    <property type="component" value="Unassembled WGS sequence"/>
</dbReference>
<evidence type="ECO:0000313" key="4">
    <source>
        <dbReference type="Proteomes" id="UP000015241"/>
    </source>
</evidence>
<dbReference type="SMART" id="SM00205">
    <property type="entry name" value="THN"/>
    <property type="match status" value="1"/>
</dbReference>
<dbReference type="InterPro" id="IPR037176">
    <property type="entry name" value="Osmotin/thaumatin-like_sf"/>
</dbReference>
<dbReference type="OrthoDB" id="430315at2759"/>
<gene>
    <name evidence="3" type="ORF">FOMPIDRAFT_158480</name>
</gene>
<dbReference type="PANTHER" id="PTHR31013:SF2">
    <property type="entry name" value="THAUMATIN-LIKE PROTEIN"/>
    <property type="match status" value="1"/>
</dbReference>
<reference evidence="3 4" key="1">
    <citation type="journal article" date="2012" name="Science">
        <title>The Paleozoic origin of enzymatic lignin decomposition reconstructed from 31 fungal genomes.</title>
        <authorList>
            <person name="Floudas D."/>
            <person name="Binder M."/>
            <person name="Riley R."/>
            <person name="Barry K."/>
            <person name="Blanchette R.A."/>
            <person name="Henrissat B."/>
            <person name="Martinez A.T."/>
            <person name="Otillar R."/>
            <person name="Spatafora J.W."/>
            <person name="Yadav J.S."/>
            <person name="Aerts A."/>
            <person name="Benoit I."/>
            <person name="Boyd A."/>
            <person name="Carlson A."/>
            <person name="Copeland A."/>
            <person name="Coutinho P.M."/>
            <person name="de Vries R.P."/>
            <person name="Ferreira P."/>
            <person name="Findley K."/>
            <person name="Foster B."/>
            <person name="Gaskell J."/>
            <person name="Glotzer D."/>
            <person name="Gorecki P."/>
            <person name="Heitman J."/>
            <person name="Hesse C."/>
            <person name="Hori C."/>
            <person name="Igarashi K."/>
            <person name="Jurgens J.A."/>
            <person name="Kallen N."/>
            <person name="Kersten P."/>
            <person name="Kohler A."/>
            <person name="Kuees U."/>
            <person name="Kumar T.K.A."/>
            <person name="Kuo A."/>
            <person name="LaButti K."/>
            <person name="Larrondo L.F."/>
            <person name="Lindquist E."/>
            <person name="Ling A."/>
            <person name="Lombard V."/>
            <person name="Lucas S."/>
            <person name="Lundell T."/>
            <person name="Martin R."/>
            <person name="McLaughlin D.J."/>
            <person name="Morgenstern I."/>
            <person name="Morin E."/>
            <person name="Murat C."/>
            <person name="Nagy L.G."/>
            <person name="Nolan M."/>
            <person name="Ohm R.A."/>
            <person name="Patyshakuliyeva A."/>
            <person name="Rokas A."/>
            <person name="Ruiz-Duenas F.J."/>
            <person name="Sabat G."/>
            <person name="Salamov A."/>
            <person name="Samejima M."/>
            <person name="Schmutz J."/>
            <person name="Slot J.C."/>
            <person name="St John F."/>
            <person name="Stenlid J."/>
            <person name="Sun H."/>
            <person name="Sun S."/>
            <person name="Syed K."/>
            <person name="Tsang A."/>
            <person name="Wiebenga A."/>
            <person name="Young D."/>
            <person name="Pisabarro A."/>
            <person name="Eastwood D.C."/>
            <person name="Martin F."/>
            <person name="Cullen D."/>
            <person name="Grigoriev I.V."/>
            <person name="Hibbett D.S."/>
        </authorList>
    </citation>
    <scope>NUCLEOTIDE SEQUENCE</scope>
    <source>
        <strain evidence="4">FP-58527</strain>
    </source>
</reference>
<feature type="signal peptide" evidence="2">
    <location>
        <begin position="1"/>
        <end position="18"/>
    </location>
</feature>
<dbReference type="PROSITE" id="PS51367">
    <property type="entry name" value="THAUMATIN_2"/>
    <property type="match status" value="1"/>
</dbReference>
<dbReference type="eggNOG" id="ENOG502RCJ1">
    <property type="taxonomic scope" value="Eukaryota"/>
</dbReference>
<keyword evidence="4" id="KW-1185">Reference proteome</keyword>
<dbReference type="Gene3D" id="2.60.110.10">
    <property type="entry name" value="Thaumatin"/>
    <property type="match status" value="1"/>
</dbReference>
<sequence>MFTRAFTILTALAAAASATTVTVTNNCSYQVDPAFYPTATASDGSSTGGFPLAAGTSASVTLGSEWANGGRIWGRTGCDAAGNCQTGGCGAESCTSPAGSGATLAQFSINSWNSLDFFTPATADGFNVAVTVTPGGSCTTGPQGCTGLNEGDGCGMTSSCPTGTDYTVSFC</sequence>
<dbReference type="PIRSF" id="PIRSF002703">
    <property type="entry name" value="Thaumatin"/>
    <property type="match status" value="1"/>
</dbReference>
<protein>
    <submittedName>
        <fullName evidence="3">Osmotin thaumatin-like protein</fullName>
    </submittedName>
</protein>
<accession>S8E4G7</accession>
<dbReference type="PANTHER" id="PTHR31013">
    <property type="entry name" value="THAUMATIN FAMILY PROTEIN-RELATED"/>
    <property type="match status" value="1"/>
</dbReference>
<feature type="disulfide bond" evidence="1">
    <location>
        <begin position="89"/>
        <end position="94"/>
    </location>
</feature>
<evidence type="ECO:0000256" key="1">
    <source>
        <dbReference type="PIRSR" id="PIRSR002703-1"/>
    </source>
</evidence>
<dbReference type="EMBL" id="KE504168">
    <property type="protein sequence ID" value="EPS98223.1"/>
    <property type="molecule type" value="Genomic_DNA"/>
</dbReference>
<dbReference type="InterPro" id="IPR001938">
    <property type="entry name" value="Thaumatin"/>
</dbReference>
<dbReference type="Pfam" id="PF00314">
    <property type="entry name" value="Thaumatin"/>
    <property type="match status" value="1"/>
</dbReference>
<dbReference type="SUPFAM" id="SSF49870">
    <property type="entry name" value="Osmotin, thaumatin-like protein"/>
    <property type="match status" value="1"/>
</dbReference>
<proteinExistence type="predicted"/>
<dbReference type="AlphaFoldDB" id="S8E4G7"/>
<organism evidence="3 4">
    <name type="scientific">Fomitopsis schrenkii</name>
    <name type="common">Brown rot fungus</name>
    <dbReference type="NCBI Taxonomy" id="2126942"/>
    <lineage>
        <taxon>Eukaryota</taxon>
        <taxon>Fungi</taxon>
        <taxon>Dikarya</taxon>
        <taxon>Basidiomycota</taxon>
        <taxon>Agaricomycotina</taxon>
        <taxon>Agaricomycetes</taxon>
        <taxon>Polyporales</taxon>
        <taxon>Fomitopsis</taxon>
    </lineage>
</organism>
<dbReference type="PRINTS" id="PR00347">
    <property type="entry name" value="THAUMATIN"/>
</dbReference>
<feature type="disulfide bond" evidence="1">
    <location>
        <begin position="78"/>
        <end position="84"/>
    </location>
</feature>
<evidence type="ECO:0000256" key="2">
    <source>
        <dbReference type="SAM" id="SignalP"/>
    </source>
</evidence>
<name>S8E4G7_FOMSC</name>
<evidence type="ECO:0000313" key="3">
    <source>
        <dbReference type="EMBL" id="EPS98223.1"/>
    </source>
</evidence>
<keyword evidence="2" id="KW-0732">Signal</keyword>
<dbReference type="InParanoid" id="S8E4G7"/>
<feature type="chain" id="PRO_5004550160" evidence="2">
    <location>
        <begin position="19"/>
        <end position="171"/>
    </location>
</feature>
<keyword evidence="1" id="KW-1015">Disulfide bond</keyword>